<comment type="caution">
    <text evidence="2">The sequence shown here is derived from an EMBL/GenBank/DDBJ whole genome shotgun (WGS) entry which is preliminary data.</text>
</comment>
<feature type="region of interest" description="Disordered" evidence="1">
    <location>
        <begin position="723"/>
        <end position="744"/>
    </location>
</feature>
<accession>A0A4U0XD39</accession>
<feature type="compositionally biased region" description="Low complexity" evidence="1">
    <location>
        <begin position="332"/>
        <end position="350"/>
    </location>
</feature>
<dbReference type="EMBL" id="NAJQ01000251">
    <property type="protein sequence ID" value="TKA73766.1"/>
    <property type="molecule type" value="Genomic_DNA"/>
</dbReference>
<evidence type="ECO:0000313" key="2">
    <source>
        <dbReference type="EMBL" id="TKA73766.1"/>
    </source>
</evidence>
<feature type="compositionally biased region" description="Basic and acidic residues" evidence="1">
    <location>
        <begin position="317"/>
        <end position="330"/>
    </location>
</feature>
<dbReference type="AlphaFoldDB" id="A0A4U0XD39"/>
<feature type="region of interest" description="Disordered" evidence="1">
    <location>
        <begin position="201"/>
        <end position="267"/>
    </location>
</feature>
<proteinExistence type="predicted"/>
<evidence type="ECO:0000256" key="1">
    <source>
        <dbReference type="SAM" id="MobiDB-lite"/>
    </source>
</evidence>
<name>A0A4U0XD39_9PEZI</name>
<feature type="region of interest" description="Disordered" evidence="1">
    <location>
        <begin position="296"/>
        <end position="435"/>
    </location>
</feature>
<sequence>MAASPSRAVIDRPPTAPANEKEVAKLLAVVVNRAGSAEDAVRLIRRMVDLAHQQYGSALLEDEHVKGLVVDGRMTAPSRAAASGGLVPAIVRGADVSRSLQVLLNRTGCAISAVRLLQEMARLACQRYGHDVIEDEHIRMMNVDGTLNCISSSFSDETIRSLNGAALPAVTSDEITSARDSSPDLLDELSKYLGLDSTAIETNPETSSRGPPPFPSVSTPPSNIPTAPKAMRKRGAGLPSTVPTAPRAMRATWNAGGLGEGPSESTDRRVVHEMLSFLGPRPTQEISEPVTREALTLGLPNGPNQRRTGSLATDNDNAVRSREPSLDRSGKARLSAAPAASQALAASDSLRPLSVRNTRRGTSGGRRKPKASNNTEPTTNDDVPMSLQPSQMPSASAHFAVAPVESQARSGSKPSSYPELPTTTPQARPAKRKADEMDDMQDEYARGGHGAADTDCPILMIIAVDLMDLANEADLVFPDLVCDRLHQRCVDHDEQRMFVPAQRRPPPLVLQGRNQSNARVNYDPTTKFRLEATLATAYSNKPKDHRLHCLESVLKLFVRWNPTLFPELTESEVGRKKYGWIAPGNFRSVLDVIRNGEARDLSIPSDSSLREAFCSTLFDIVKARMADKCPGSALLEVPKKTEIKSRQKRAMIGNGAAATTKPSRELETSLATPEPEEMQRNFRNTLLDCMVSDDTSVASIEAALDVQLYRIAKLEPRAFPELSDDYAADSSPPPTVLRRPSQQSWNPDLFPELYKGALKPPPTQPGSFLSVLEILSNIDGMPSLPPSSASSDPGNCDAIFRAVQRRVQQKVPDSPLLTYPKPTKDEDDDEQVPDHIKFMLADRTIVHEHNFESTLRGYCKIHASDAETVMEALEALVYELASKEPEAFPELFRA</sequence>
<feature type="compositionally biased region" description="Polar residues" evidence="1">
    <location>
        <begin position="371"/>
        <end position="394"/>
    </location>
</feature>
<feature type="compositionally biased region" description="Polar residues" evidence="1">
    <location>
        <begin position="407"/>
        <end position="426"/>
    </location>
</feature>
<organism evidence="2 3">
    <name type="scientific">Friedmanniomyces simplex</name>
    <dbReference type="NCBI Taxonomy" id="329884"/>
    <lineage>
        <taxon>Eukaryota</taxon>
        <taxon>Fungi</taxon>
        <taxon>Dikarya</taxon>
        <taxon>Ascomycota</taxon>
        <taxon>Pezizomycotina</taxon>
        <taxon>Dothideomycetes</taxon>
        <taxon>Dothideomycetidae</taxon>
        <taxon>Mycosphaerellales</taxon>
        <taxon>Teratosphaeriaceae</taxon>
        <taxon>Friedmanniomyces</taxon>
    </lineage>
</organism>
<dbReference type="OrthoDB" id="3927236at2759"/>
<feature type="region of interest" description="Disordered" evidence="1">
    <location>
        <begin position="653"/>
        <end position="676"/>
    </location>
</feature>
<gene>
    <name evidence="2" type="ORF">B0A55_07120</name>
</gene>
<reference evidence="2 3" key="1">
    <citation type="submission" date="2017-03" db="EMBL/GenBank/DDBJ databases">
        <title>Genomes of endolithic fungi from Antarctica.</title>
        <authorList>
            <person name="Coleine C."/>
            <person name="Masonjones S."/>
            <person name="Stajich J.E."/>
        </authorList>
    </citation>
    <scope>NUCLEOTIDE SEQUENCE [LARGE SCALE GENOMIC DNA]</scope>
    <source>
        <strain evidence="2 3">CCFEE 5184</strain>
    </source>
</reference>
<feature type="compositionally biased region" description="Polar residues" evidence="1">
    <location>
        <begin position="302"/>
        <end position="316"/>
    </location>
</feature>
<evidence type="ECO:0000313" key="3">
    <source>
        <dbReference type="Proteomes" id="UP000309340"/>
    </source>
</evidence>
<dbReference type="Proteomes" id="UP000309340">
    <property type="component" value="Unassembled WGS sequence"/>
</dbReference>
<keyword evidence="3" id="KW-1185">Reference proteome</keyword>
<protein>
    <submittedName>
        <fullName evidence="2">Uncharacterized protein</fullName>
    </submittedName>
</protein>